<dbReference type="PROSITE" id="PS51233">
    <property type="entry name" value="VWFD"/>
    <property type="match status" value="2"/>
</dbReference>
<dbReference type="Proteomes" id="UP001295423">
    <property type="component" value="Unassembled WGS sequence"/>
</dbReference>
<feature type="compositionally biased region" description="Polar residues" evidence="1">
    <location>
        <begin position="1112"/>
        <end position="1132"/>
    </location>
</feature>
<feature type="compositionally biased region" description="Low complexity" evidence="1">
    <location>
        <begin position="970"/>
        <end position="984"/>
    </location>
</feature>
<evidence type="ECO:0000259" key="3">
    <source>
        <dbReference type="PROSITE" id="PS51233"/>
    </source>
</evidence>
<feature type="compositionally biased region" description="Low complexity" evidence="1">
    <location>
        <begin position="1100"/>
        <end position="1111"/>
    </location>
</feature>
<feature type="compositionally biased region" description="Low complexity" evidence="1">
    <location>
        <begin position="918"/>
        <end position="936"/>
    </location>
</feature>
<feature type="signal peptide" evidence="2">
    <location>
        <begin position="1"/>
        <end position="20"/>
    </location>
</feature>
<dbReference type="EMBL" id="CAKOGP040000902">
    <property type="protein sequence ID" value="CAJ1940524.1"/>
    <property type="molecule type" value="Genomic_DNA"/>
</dbReference>
<organism evidence="4 5">
    <name type="scientific">Cylindrotheca closterium</name>
    <dbReference type="NCBI Taxonomy" id="2856"/>
    <lineage>
        <taxon>Eukaryota</taxon>
        <taxon>Sar</taxon>
        <taxon>Stramenopiles</taxon>
        <taxon>Ochrophyta</taxon>
        <taxon>Bacillariophyta</taxon>
        <taxon>Bacillariophyceae</taxon>
        <taxon>Bacillariophycidae</taxon>
        <taxon>Bacillariales</taxon>
        <taxon>Bacillariaceae</taxon>
        <taxon>Cylindrotheca</taxon>
    </lineage>
</organism>
<feature type="region of interest" description="Disordered" evidence="1">
    <location>
        <begin position="850"/>
        <end position="1144"/>
    </location>
</feature>
<feature type="chain" id="PRO_5042268589" description="VWFD domain-containing protein" evidence="2">
    <location>
        <begin position="21"/>
        <end position="1400"/>
    </location>
</feature>
<dbReference type="PANTHER" id="PTHR36489:SF2">
    <property type="entry name" value="APPLE DOMAIN-CONTAINING PROTEIN"/>
    <property type="match status" value="1"/>
</dbReference>
<keyword evidence="5" id="KW-1185">Reference proteome</keyword>
<reference evidence="4" key="1">
    <citation type="submission" date="2023-08" db="EMBL/GenBank/DDBJ databases">
        <authorList>
            <person name="Audoor S."/>
            <person name="Bilcke G."/>
        </authorList>
    </citation>
    <scope>NUCLEOTIDE SEQUENCE</scope>
</reference>
<evidence type="ECO:0000256" key="1">
    <source>
        <dbReference type="SAM" id="MobiDB-lite"/>
    </source>
</evidence>
<evidence type="ECO:0000256" key="2">
    <source>
        <dbReference type="SAM" id="SignalP"/>
    </source>
</evidence>
<feature type="domain" description="VWFD" evidence="3">
    <location>
        <begin position="248"/>
        <end position="464"/>
    </location>
</feature>
<feature type="compositionally biased region" description="Pro residues" evidence="1">
    <location>
        <begin position="1081"/>
        <end position="1099"/>
    </location>
</feature>
<feature type="compositionally biased region" description="Pro residues" evidence="1">
    <location>
        <begin position="877"/>
        <end position="917"/>
    </location>
</feature>
<feature type="compositionally biased region" description="Polar residues" evidence="1">
    <location>
        <begin position="1056"/>
        <end position="1065"/>
    </location>
</feature>
<sequence>MVKLHLSLAAAFAAFTLTTAEKAPGDIIEMKMATTGQTDQIRILTKPRPGYTPAADAPSVWNMKDGCEDVSSVDFIFSPVDDESKCCKLESLDGFNLWPEQQGYTIPGGANIVAQEQFALDNGCFERNRGSGGSYTLQSGETYNSYMAQFLSHDQSTVFFDNVVEFHNQDIVAIIHDTDKLKESDQLFALGGQSTYKDVRDDEWRGFEANSHRYESLHVNCLARPSPGSCPVTLSTAVSEVAVSNESCEGRGWGDPHMVTFDGLRYDVHVKGELILVKSLDSAFEIQGRTEAVENHNARPAVTTGIVVNEVGDNPRIQVSLARDASDTYTEVLRASGCRGDHCNCPVQLFVDGVARPVSSGSGNTMASVAVTGGNRITIQYPETKVKVTMDVRNWRQTCHFSVTYTLADCRPNENIVGLVGSPDNEWRNDWMQRDGTPIPIPPSLKKGAGFEPTYIYTRDNWCVDKESDSYFEYEANTDFAFFDECDNPYDPSLEQAVANADAAVIEECQGDVFCIVDSIALGPEAAEAYLEDPALNHTLSQTASTDIEIVLQVPDESPDPNCPVCKARGWGDPHIITFDGVTYDVHVKGELTFLKSLSTDFAIQARTQIVANHPKGPAVTTAVVVHEDSTLGLPVVQVSLGKDEDSELATMIGPCAVQLFVDEEAKDIRLGTGSSDVTVQVKNKRIVVEYASTNLRLDMDVKVWRDTCHFSVNYFLADCRCDETLVGILGQPDGDSYNEWHDHTGNAVDIPSNGRKRRGIEAYNYSMTWCISEEDSHFTYESGMNHGTFDKCTSDNFDLDIDDLIENADTDTIDKCTIDGVLEEGCVLECEFLGDEACDEYIVIIQETETVEITDEPTSGPTPVPTSGPTRVPTSGPTPVPTSGPTPVPTPVPTSGPTPVPTSGPTPVPTSGPTPVPTLEGSSGPTVAASSSPTTLPTPGPTSGPTSGPTKEPTPVPTSGPTLVPTLEASSGPTVAASSSPTTLPTPGPTSGPTSGPTKEPTPVPTSGPTLVPTLEASSGPTVAASSSPTTLPTPGPTSGPTSGPTKEPTPVPTSGPTLVPTSEASSGPTVTASSSPTTLPTPGPTSEPTSGPTPVPTSGPTSVPTSAPTKQSQLGTAASDITTPETNVTNPDEILESDSGSRGDPHFKSWVGEHFEYHGQCDLVLAKDANFADGLGLDVQIRTKLVRFWSYIKRAAIRIGDDILEVEGSGDMSETDPLYWFNFVHQRPVQTVGGFPVQITKGTGRSHRHKFEIDLSSKYPGQKIVIATMKEFVQVDFVNASAKAFGNAVGMLGDFKTGKTYARDQTTVINDFIELGNEWQVLPQDNILFQDVSDPQFPKRCILPEDPRGDRRRRLEESTITMEEAEAACSKGLSDPLDIKDCVYDVLATQDMDMVGAF</sequence>
<evidence type="ECO:0000313" key="5">
    <source>
        <dbReference type="Proteomes" id="UP001295423"/>
    </source>
</evidence>
<feature type="compositionally biased region" description="Low complexity" evidence="1">
    <location>
        <begin position="1018"/>
        <end position="1032"/>
    </location>
</feature>
<gene>
    <name evidence="4" type="ORF">CYCCA115_LOCUS7079</name>
</gene>
<accession>A0AAD2CPI4</accession>
<comment type="caution">
    <text evidence="4">The sequence shown here is derived from an EMBL/GenBank/DDBJ whole genome shotgun (WGS) entry which is preliminary data.</text>
</comment>
<feature type="compositionally biased region" description="Low complexity" evidence="1">
    <location>
        <begin position="1066"/>
        <end position="1080"/>
    </location>
</feature>
<evidence type="ECO:0000313" key="4">
    <source>
        <dbReference type="EMBL" id="CAJ1940524.1"/>
    </source>
</evidence>
<keyword evidence="2" id="KW-0732">Signal</keyword>
<proteinExistence type="predicted"/>
<protein>
    <recommendedName>
        <fullName evidence="3">VWFD domain-containing protein</fullName>
    </recommendedName>
</protein>
<dbReference type="InterPro" id="IPR001846">
    <property type="entry name" value="VWF_type-D"/>
</dbReference>
<dbReference type="PANTHER" id="PTHR36489">
    <property type="entry name" value="PROTEIN-COUPLED RECEPTOR GPR1, PUTATIVE-RELATED"/>
    <property type="match status" value="1"/>
</dbReference>
<feature type="domain" description="VWFD" evidence="3">
    <location>
        <begin position="566"/>
        <end position="778"/>
    </location>
</feature>
<name>A0AAD2CPI4_9STRA</name>